<dbReference type="STRING" id="378794.GCA_001570625_01599"/>
<dbReference type="AlphaFoldDB" id="A0A354YYS8"/>
<gene>
    <name evidence="1" type="ORF">DDZ44_11240</name>
</gene>
<name>A0A354YYS8_9FIRM</name>
<organism evidence="1 2">
    <name type="scientific">Syntrophomonas wolfei</name>
    <dbReference type="NCBI Taxonomy" id="863"/>
    <lineage>
        <taxon>Bacteria</taxon>
        <taxon>Bacillati</taxon>
        <taxon>Bacillota</taxon>
        <taxon>Clostridia</taxon>
        <taxon>Eubacteriales</taxon>
        <taxon>Syntrophomonadaceae</taxon>
        <taxon>Syntrophomonas</taxon>
    </lineage>
</organism>
<reference evidence="1 2" key="1">
    <citation type="journal article" date="2018" name="Nat. Biotechnol.">
        <title>A standardized bacterial taxonomy based on genome phylogeny substantially revises the tree of life.</title>
        <authorList>
            <person name="Parks D.H."/>
            <person name="Chuvochina M."/>
            <person name="Waite D.W."/>
            <person name="Rinke C."/>
            <person name="Skarshewski A."/>
            <person name="Chaumeil P.A."/>
            <person name="Hugenholtz P."/>
        </authorList>
    </citation>
    <scope>NUCLEOTIDE SEQUENCE [LARGE SCALE GENOMIC DNA]</scope>
    <source>
        <strain evidence="1">UBA10948</strain>
    </source>
</reference>
<protein>
    <submittedName>
        <fullName evidence="1">Uncharacterized protein</fullName>
    </submittedName>
</protein>
<sequence>MAVIGVQRLRAILADLEKENDDLHYMSPEQSEVLFNRYLAHLQGISKETEKNRQKALRFEDSRSV</sequence>
<proteinExistence type="predicted"/>
<comment type="caution">
    <text evidence="1">The sequence shown here is derived from an EMBL/GenBank/DDBJ whole genome shotgun (WGS) entry which is preliminary data.</text>
</comment>
<dbReference type="EMBL" id="DNZF01000243">
    <property type="protein sequence ID" value="HBK54500.1"/>
    <property type="molecule type" value="Genomic_DNA"/>
</dbReference>
<accession>A0A354YYS8</accession>
<dbReference type="Proteomes" id="UP000263273">
    <property type="component" value="Unassembled WGS sequence"/>
</dbReference>
<evidence type="ECO:0000313" key="1">
    <source>
        <dbReference type="EMBL" id="HBK54500.1"/>
    </source>
</evidence>
<dbReference type="RefSeq" id="WP_061214068.1">
    <property type="nucleotide sequence ID" value="NZ_DCDX01000126.1"/>
</dbReference>
<evidence type="ECO:0000313" key="2">
    <source>
        <dbReference type="Proteomes" id="UP000263273"/>
    </source>
</evidence>